<dbReference type="EMBL" id="FUYZ01000001">
    <property type="protein sequence ID" value="SKB57875.1"/>
    <property type="molecule type" value="Genomic_DNA"/>
</dbReference>
<dbReference type="Proteomes" id="UP000191112">
    <property type="component" value="Unassembled WGS sequence"/>
</dbReference>
<sequence>MYINLRSVEVIIEKLHQLQTNYQSNKALILTESDLKCQLFRLIYELFPIDNSTFSEEITGCAVHSEVKFFDEDGKLTLVPDIIIVNTENISIYHSTEYVFKKGIPQYRSNPSKNFTIAGGAILIELKFCRDKIGINDTDIISYQNDINKMIRIKEIIERQTSGEEKVYGIFAAFNKTNNGNEKFQEFRQNNIINEDINIFYGTGLVDFNNTTQFPFSNLDE</sequence>
<keyword evidence="2" id="KW-1185">Reference proteome</keyword>
<dbReference type="AlphaFoldDB" id="A0A1T5CEG2"/>
<dbReference type="STRING" id="619805.SAMN05660477_00008"/>
<evidence type="ECO:0000313" key="2">
    <source>
        <dbReference type="Proteomes" id="UP000191112"/>
    </source>
</evidence>
<proteinExistence type="predicted"/>
<gene>
    <name evidence="1" type="ORF">SAMN05660477_00008</name>
</gene>
<protein>
    <submittedName>
        <fullName evidence="1">Uncharacterized protein</fullName>
    </submittedName>
</protein>
<evidence type="ECO:0000313" key="1">
    <source>
        <dbReference type="EMBL" id="SKB57875.1"/>
    </source>
</evidence>
<name>A0A1T5CEG2_9FLAO</name>
<reference evidence="1 2" key="1">
    <citation type="submission" date="2017-02" db="EMBL/GenBank/DDBJ databases">
        <authorList>
            <person name="Peterson S.W."/>
        </authorList>
    </citation>
    <scope>NUCLEOTIDE SEQUENCE [LARGE SCALE GENOMIC DNA]</scope>
    <source>
        <strain evidence="1 2">DSM 22323</strain>
    </source>
</reference>
<accession>A0A1T5CEG2</accession>
<organism evidence="1 2">
    <name type="scientific">Soonwooa buanensis</name>
    <dbReference type="NCBI Taxonomy" id="619805"/>
    <lineage>
        <taxon>Bacteria</taxon>
        <taxon>Pseudomonadati</taxon>
        <taxon>Bacteroidota</taxon>
        <taxon>Flavobacteriia</taxon>
        <taxon>Flavobacteriales</taxon>
        <taxon>Weeksellaceae</taxon>
        <taxon>Chryseobacterium group</taxon>
        <taxon>Soonwooa</taxon>
    </lineage>
</organism>